<name>A0A5B1CAJ2_9BACT</name>
<accession>A0A5B1CAJ2</accession>
<dbReference type="AlphaFoldDB" id="A0A5B1CAJ2"/>
<organism evidence="2 4">
    <name type="scientific">Rubripirellula obstinata</name>
    <dbReference type="NCBI Taxonomy" id="406547"/>
    <lineage>
        <taxon>Bacteria</taxon>
        <taxon>Pseudomonadati</taxon>
        <taxon>Planctomycetota</taxon>
        <taxon>Planctomycetia</taxon>
        <taxon>Pirellulales</taxon>
        <taxon>Pirellulaceae</taxon>
        <taxon>Rubripirellula</taxon>
    </lineage>
</organism>
<keyword evidence="1" id="KW-0472">Membrane</keyword>
<reference evidence="2 4" key="1">
    <citation type="submission" date="2019-08" db="EMBL/GenBank/DDBJ databases">
        <title>Deep-cultivation of Planctomycetes and their phenomic and genomic characterization uncovers novel biology.</title>
        <authorList>
            <person name="Wiegand S."/>
            <person name="Jogler M."/>
            <person name="Boedeker C."/>
            <person name="Pinto D."/>
            <person name="Vollmers J."/>
            <person name="Rivas-Marin E."/>
            <person name="Kohn T."/>
            <person name="Peeters S.H."/>
            <person name="Heuer A."/>
            <person name="Rast P."/>
            <person name="Oberbeckmann S."/>
            <person name="Bunk B."/>
            <person name="Jeske O."/>
            <person name="Meyerdierks A."/>
            <person name="Storesund J.E."/>
            <person name="Kallscheuer N."/>
            <person name="Luecker S."/>
            <person name="Lage O.M."/>
            <person name="Pohl T."/>
            <person name="Merkel B.J."/>
            <person name="Hornburger P."/>
            <person name="Mueller R.-W."/>
            <person name="Bruemmer F."/>
            <person name="Labrenz M."/>
            <person name="Spormann A.M."/>
            <person name="Op Den Camp H."/>
            <person name="Overmann J."/>
            <person name="Amann R."/>
            <person name="Jetten M.S.M."/>
            <person name="Mascher T."/>
            <person name="Medema M.H."/>
            <person name="Devos D.P."/>
            <person name="Kaster A.-K."/>
            <person name="Ovreas L."/>
            <person name="Rohde M."/>
            <person name="Galperin M.Y."/>
            <person name="Jogler C."/>
        </authorList>
    </citation>
    <scope>NUCLEOTIDE SEQUENCE [LARGE SCALE GENOMIC DNA]</scope>
    <source>
        <strain evidence="2 4">LF1</strain>
    </source>
</reference>
<dbReference type="EMBL" id="VRLW01000002">
    <property type="protein sequence ID" value="KAA1257391.1"/>
    <property type="molecule type" value="Genomic_DNA"/>
</dbReference>
<dbReference type="Proteomes" id="UP000322699">
    <property type="component" value="Unassembled WGS sequence"/>
</dbReference>
<proteinExistence type="predicted"/>
<evidence type="ECO:0008006" key="5">
    <source>
        <dbReference type="Google" id="ProtNLM"/>
    </source>
</evidence>
<comment type="caution">
    <text evidence="2">The sequence shown here is derived from an EMBL/GenBank/DDBJ whole genome shotgun (WGS) entry which is preliminary data.</text>
</comment>
<evidence type="ECO:0000313" key="4">
    <source>
        <dbReference type="Proteomes" id="UP000322699"/>
    </source>
</evidence>
<dbReference type="RefSeq" id="WP_235033526.1">
    <property type="nucleotide sequence ID" value="NZ_LWSK01000166.1"/>
</dbReference>
<evidence type="ECO:0000256" key="1">
    <source>
        <dbReference type="SAM" id="Phobius"/>
    </source>
</evidence>
<keyword evidence="1" id="KW-0812">Transmembrane</keyword>
<evidence type="ECO:0000313" key="3">
    <source>
        <dbReference type="EMBL" id="KAA1257391.1"/>
    </source>
</evidence>
<keyword evidence="4" id="KW-1185">Reference proteome</keyword>
<dbReference type="EMBL" id="VRLW01000003">
    <property type="protein sequence ID" value="KAA1257282.1"/>
    <property type="molecule type" value="Genomic_DNA"/>
</dbReference>
<feature type="transmembrane region" description="Helical" evidence="1">
    <location>
        <begin position="32"/>
        <end position="52"/>
    </location>
</feature>
<keyword evidence="1" id="KW-1133">Transmembrane helix</keyword>
<gene>
    <name evidence="3" type="ORF">LF1_52400</name>
    <name evidence="2" type="ORF">LF1_54310</name>
</gene>
<protein>
    <recommendedName>
        <fullName evidence="5">Tetratricopeptide repeat protein</fullName>
    </recommendedName>
</protein>
<sequence length="121" mass="13782">MRILTFLFVAAAYIACIAWLVRDARRRDTNPLFVGLAFGWLGPVALLGWFALRPPIARVIETADDYLDPADALETASRLDTQGDWADAIELYHYIADRWPEQMPYAFACIREIHGKQDLAR</sequence>
<evidence type="ECO:0000313" key="2">
    <source>
        <dbReference type="EMBL" id="KAA1257282.1"/>
    </source>
</evidence>